<dbReference type="EMBL" id="BAAATD010000016">
    <property type="protein sequence ID" value="GAA2632361.1"/>
    <property type="molecule type" value="Genomic_DNA"/>
</dbReference>
<reference evidence="6 7" key="1">
    <citation type="journal article" date="2019" name="Int. J. Syst. Evol. Microbiol.">
        <title>The Global Catalogue of Microorganisms (GCM) 10K type strain sequencing project: providing services to taxonomists for standard genome sequencing and annotation.</title>
        <authorList>
            <consortium name="The Broad Institute Genomics Platform"/>
            <consortium name="The Broad Institute Genome Sequencing Center for Infectious Disease"/>
            <person name="Wu L."/>
            <person name="Ma J."/>
        </authorList>
    </citation>
    <scope>NUCLEOTIDE SEQUENCE [LARGE SCALE GENOMIC DNA]</scope>
    <source>
        <strain evidence="6 7">JCM 6833</strain>
    </source>
</reference>
<proteinExistence type="predicted"/>
<gene>
    <name evidence="6" type="ORF">GCM10010411_83350</name>
</gene>
<evidence type="ECO:0000256" key="4">
    <source>
        <dbReference type="ARBA" id="ARBA00023136"/>
    </source>
</evidence>
<comment type="caution">
    <text evidence="6">The sequence shown here is derived from an EMBL/GenBank/DDBJ whole genome shotgun (WGS) entry which is preliminary data.</text>
</comment>
<dbReference type="PANTHER" id="PTHR14948:SF25">
    <property type="entry name" value="DUF4190 DOMAIN-CONTAINING PROTEIN"/>
    <property type="match status" value="1"/>
</dbReference>
<dbReference type="Proteomes" id="UP001501509">
    <property type="component" value="Unassembled WGS sequence"/>
</dbReference>
<sequence length="97" mass="9828">MSYDAPGYGGYPSAPSGPPPANHLVWAILTTLFCCLPAGVVSIVFAAQVNSKWQSGDYSGAQKASNNAKTWAIVSAVVGAIGGIIYLLVVVAAASNS</sequence>
<comment type="subcellular location">
    <subcellularLocation>
        <location evidence="1">Membrane</location>
    </subcellularLocation>
</comment>
<keyword evidence="2 5" id="KW-0812">Transmembrane</keyword>
<evidence type="ECO:0008006" key="8">
    <source>
        <dbReference type="Google" id="ProtNLM"/>
    </source>
</evidence>
<dbReference type="PANTHER" id="PTHR14948">
    <property type="entry name" value="NG5"/>
    <property type="match status" value="1"/>
</dbReference>
<name>A0ABN3QQ73_9ACTN</name>
<evidence type="ECO:0000256" key="5">
    <source>
        <dbReference type="SAM" id="Phobius"/>
    </source>
</evidence>
<evidence type="ECO:0000256" key="1">
    <source>
        <dbReference type="ARBA" id="ARBA00004370"/>
    </source>
</evidence>
<keyword evidence="3 5" id="KW-1133">Transmembrane helix</keyword>
<keyword evidence="4 5" id="KW-0472">Membrane</keyword>
<dbReference type="RefSeq" id="WP_344548029.1">
    <property type="nucleotide sequence ID" value="NZ_BAAATD010000016.1"/>
</dbReference>
<feature type="transmembrane region" description="Helical" evidence="5">
    <location>
        <begin position="70"/>
        <end position="94"/>
    </location>
</feature>
<dbReference type="Pfam" id="PF04505">
    <property type="entry name" value="CD225"/>
    <property type="match status" value="1"/>
</dbReference>
<evidence type="ECO:0000256" key="2">
    <source>
        <dbReference type="ARBA" id="ARBA00022692"/>
    </source>
</evidence>
<dbReference type="InterPro" id="IPR051423">
    <property type="entry name" value="CD225/Dispanin"/>
</dbReference>
<evidence type="ECO:0000313" key="6">
    <source>
        <dbReference type="EMBL" id="GAA2632361.1"/>
    </source>
</evidence>
<accession>A0ABN3QQ73</accession>
<evidence type="ECO:0000256" key="3">
    <source>
        <dbReference type="ARBA" id="ARBA00022989"/>
    </source>
</evidence>
<protein>
    <recommendedName>
        <fullName evidence="8">Interferon-induced transmembrane protein</fullName>
    </recommendedName>
</protein>
<feature type="transmembrane region" description="Helical" evidence="5">
    <location>
        <begin position="24"/>
        <end position="49"/>
    </location>
</feature>
<keyword evidence="7" id="KW-1185">Reference proteome</keyword>
<evidence type="ECO:0000313" key="7">
    <source>
        <dbReference type="Proteomes" id="UP001501509"/>
    </source>
</evidence>
<dbReference type="InterPro" id="IPR007593">
    <property type="entry name" value="CD225/Dispanin_fam"/>
</dbReference>
<organism evidence="6 7">
    <name type="scientific">Actinomadura fulvescens</name>
    <dbReference type="NCBI Taxonomy" id="46160"/>
    <lineage>
        <taxon>Bacteria</taxon>
        <taxon>Bacillati</taxon>
        <taxon>Actinomycetota</taxon>
        <taxon>Actinomycetes</taxon>
        <taxon>Streptosporangiales</taxon>
        <taxon>Thermomonosporaceae</taxon>
        <taxon>Actinomadura</taxon>
    </lineage>
</organism>